<organism evidence="3 4">
    <name type="scientific">Salirhabdus euzebyi</name>
    <dbReference type="NCBI Taxonomy" id="394506"/>
    <lineage>
        <taxon>Bacteria</taxon>
        <taxon>Bacillati</taxon>
        <taxon>Bacillota</taxon>
        <taxon>Bacilli</taxon>
        <taxon>Bacillales</taxon>
        <taxon>Bacillaceae</taxon>
        <taxon>Salirhabdus</taxon>
    </lineage>
</organism>
<evidence type="ECO:0000259" key="2">
    <source>
        <dbReference type="PROSITE" id="PS51462"/>
    </source>
</evidence>
<protein>
    <submittedName>
        <fullName evidence="3">ADP-ribose pyrophosphatase YjhB (NUDIX family)</fullName>
    </submittedName>
</protein>
<keyword evidence="4" id="KW-1185">Reference proteome</keyword>
<comment type="similarity">
    <text evidence="1">Belongs to the Nudix hydrolase family.</text>
</comment>
<dbReference type="Gene3D" id="3.90.79.10">
    <property type="entry name" value="Nucleoside Triphosphate Pyrophosphohydrolase"/>
    <property type="match status" value="1"/>
</dbReference>
<dbReference type="PROSITE" id="PS51462">
    <property type="entry name" value="NUDIX"/>
    <property type="match status" value="1"/>
</dbReference>
<name>A0A841Q8K6_9BACI</name>
<dbReference type="PANTHER" id="PTHR43736:SF1">
    <property type="entry name" value="DIHYDRONEOPTERIN TRIPHOSPHATE DIPHOSPHATASE"/>
    <property type="match status" value="1"/>
</dbReference>
<evidence type="ECO:0000256" key="1">
    <source>
        <dbReference type="ARBA" id="ARBA00005582"/>
    </source>
</evidence>
<dbReference type="Gene3D" id="6.10.250.1120">
    <property type="match status" value="1"/>
</dbReference>
<evidence type="ECO:0000313" key="4">
    <source>
        <dbReference type="Proteomes" id="UP000581688"/>
    </source>
</evidence>
<dbReference type="InterPro" id="IPR015797">
    <property type="entry name" value="NUDIX_hydrolase-like_dom_sf"/>
</dbReference>
<sequence>MDAAEQIKQWAKELKSVAQTGLTYGKDVFDKERYSQMHDLATTMLSYISGMSEDEVIEKLPIESGYTTPKMAVRGVVMQNGKLLMVKEAADGLWCLPGGWCDINLTPSENIEKEIEEETGLKTKAVRLIAFFDQTKKNPSVTMQHIYTVYFLCEVLSGDLKGSIETKDVGFFAVDDIPPLSSERITQEQLTIALNAVTEQNNQTVYFD</sequence>
<comment type="caution">
    <text evidence="3">The sequence shown here is derived from an EMBL/GenBank/DDBJ whole genome shotgun (WGS) entry which is preliminary data.</text>
</comment>
<gene>
    <name evidence="3" type="ORF">HNQ94_003096</name>
</gene>
<dbReference type="InterPro" id="IPR000086">
    <property type="entry name" value="NUDIX_hydrolase_dom"/>
</dbReference>
<feature type="domain" description="Nudix hydrolase" evidence="2">
    <location>
        <begin position="68"/>
        <end position="194"/>
    </location>
</feature>
<dbReference type="InterPro" id="IPR059176">
    <property type="entry name" value="UDP-X_N"/>
</dbReference>
<dbReference type="Proteomes" id="UP000581688">
    <property type="component" value="Unassembled WGS sequence"/>
</dbReference>
<evidence type="ECO:0000313" key="3">
    <source>
        <dbReference type="EMBL" id="MBB6454607.1"/>
    </source>
</evidence>
<proteinExistence type="inferred from homology"/>
<dbReference type="Pfam" id="PF12535">
    <property type="entry name" value="Nudix_N"/>
    <property type="match status" value="1"/>
</dbReference>
<dbReference type="PANTHER" id="PTHR43736">
    <property type="entry name" value="ADP-RIBOSE PYROPHOSPHATASE"/>
    <property type="match status" value="1"/>
</dbReference>
<dbReference type="EMBL" id="JACHGH010000010">
    <property type="protein sequence ID" value="MBB6454607.1"/>
    <property type="molecule type" value="Genomic_DNA"/>
</dbReference>
<dbReference type="RefSeq" id="WP_174496996.1">
    <property type="nucleotide sequence ID" value="NZ_CADDWK010000010.1"/>
</dbReference>
<accession>A0A841Q8K6</accession>
<dbReference type="Pfam" id="PF00293">
    <property type="entry name" value="NUDIX"/>
    <property type="match status" value="1"/>
</dbReference>
<reference evidence="3 4" key="1">
    <citation type="submission" date="2020-08" db="EMBL/GenBank/DDBJ databases">
        <title>Genomic Encyclopedia of Type Strains, Phase IV (KMG-IV): sequencing the most valuable type-strain genomes for metagenomic binning, comparative biology and taxonomic classification.</title>
        <authorList>
            <person name="Goeker M."/>
        </authorList>
    </citation>
    <scope>NUCLEOTIDE SEQUENCE [LARGE SCALE GENOMIC DNA]</scope>
    <source>
        <strain evidence="3 4">DSM 19612</strain>
    </source>
</reference>
<dbReference type="SUPFAM" id="SSF55811">
    <property type="entry name" value="Nudix"/>
    <property type="match status" value="1"/>
</dbReference>
<dbReference type="AlphaFoldDB" id="A0A841Q8K6"/>